<accession>A0ACC2PBQ7</accession>
<gene>
    <name evidence="1" type="ORF">QAD02_016842</name>
</gene>
<reference evidence="1" key="1">
    <citation type="submission" date="2023-04" db="EMBL/GenBank/DDBJ databases">
        <title>A chromosome-level genome assembly of the parasitoid wasp Eretmocerus hayati.</title>
        <authorList>
            <person name="Zhong Y."/>
            <person name="Liu S."/>
            <person name="Liu Y."/>
        </authorList>
    </citation>
    <scope>NUCLEOTIDE SEQUENCE</scope>
    <source>
        <strain evidence="1">ZJU_SS_LIU_2023</strain>
    </source>
</reference>
<evidence type="ECO:0000313" key="2">
    <source>
        <dbReference type="Proteomes" id="UP001239111"/>
    </source>
</evidence>
<dbReference type="Proteomes" id="UP001239111">
    <property type="component" value="Chromosome 2"/>
</dbReference>
<sequence>MSDRDGNGRITASELQRVLANGQGGMFSDKACRLMIGLFDREKKFSIDLYEFQALYDYVNSWLGIFKGFDQDNSGTIQEEELAAAFSQLGYRFSREFVHTVMERYDETQNGSITVDQFIVLCVQVQKFTNEFKQRDTELSGTITIGFEDFLSVIMRCEV</sequence>
<dbReference type="EMBL" id="CM056742">
    <property type="protein sequence ID" value="KAJ8681055.1"/>
    <property type="molecule type" value="Genomic_DNA"/>
</dbReference>
<keyword evidence="2" id="KW-1185">Reference proteome</keyword>
<proteinExistence type="predicted"/>
<comment type="caution">
    <text evidence="1">The sequence shown here is derived from an EMBL/GenBank/DDBJ whole genome shotgun (WGS) entry which is preliminary data.</text>
</comment>
<organism evidence="1 2">
    <name type="scientific">Eretmocerus hayati</name>
    <dbReference type="NCBI Taxonomy" id="131215"/>
    <lineage>
        <taxon>Eukaryota</taxon>
        <taxon>Metazoa</taxon>
        <taxon>Ecdysozoa</taxon>
        <taxon>Arthropoda</taxon>
        <taxon>Hexapoda</taxon>
        <taxon>Insecta</taxon>
        <taxon>Pterygota</taxon>
        <taxon>Neoptera</taxon>
        <taxon>Endopterygota</taxon>
        <taxon>Hymenoptera</taxon>
        <taxon>Apocrita</taxon>
        <taxon>Proctotrupomorpha</taxon>
        <taxon>Chalcidoidea</taxon>
        <taxon>Aphelinidae</taxon>
        <taxon>Aphelininae</taxon>
        <taxon>Eretmocerus</taxon>
    </lineage>
</organism>
<protein>
    <submittedName>
        <fullName evidence="1">Uncharacterized protein</fullName>
    </submittedName>
</protein>
<name>A0ACC2PBQ7_9HYME</name>
<evidence type="ECO:0000313" key="1">
    <source>
        <dbReference type="EMBL" id="KAJ8681055.1"/>
    </source>
</evidence>